<organism evidence="5 6">
    <name type="scientific">Chitinivorax tropicus</name>
    <dbReference type="NCBI Taxonomy" id="714531"/>
    <lineage>
        <taxon>Bacteria</taxon>
        <taxon>Pseudomonadati</taxon>
        <taxon>Pseudomonadota</taxon>
        <taxon>Betaproteobacteria</taxon>
        <taxon>Chitinivorax</taxon>
    </lineage>
</organism>
<comment type="similarity">
    <text evidence="1">Belongs to the transglycosylase Slt family.</text>
</comment>
<dbReference type="AlphaFoldDB" id="A0A840MRE6"/>
<dbReference type="EMBL" id="JACHHY010000019">
    <property type="protein sequence ID" value="MBB5019659.1"/>
    <property type="molecule type" value="Genomic_DNA"/>
</dbReference>
<evidence type="ECO:0000313" key="5">
    <source>
        <dbReference type="EMBL" id="MBB5019659.1"/>
    </source>
</evidence>
<dbReference type="CDD" id="cd00118">
    <property type="entry name" value="LysM"/>
    <property type="match status" value="3"/>
</dbReference>
<dbReference type="GO" id="GO:0008932">
    <property type="term" value="F:lytic endotransglycosylase activity"/>
    <property type="evidence" value="ECO:0007669"/>
    <property type="project" value="TreeGrafter"/>
</dbReference>
<dbReference type="PANTHER" id="PTHR33734">
    <property type="entry name" value="LYSM DOMAIN-CONTAINING GPI-ANCHORED PROTEIN 2"/>
    <property type="match status" value="1"/>
</dbReference>
<dbReference type="GO" id="GO:0000270">
    <property type="term" value="P:peptidoglycan metabolic process"/>
    <property type="evidence" value="ECO:0007669"/>
    <property type="project" value="InterPro"/>
</dbReference>
<protein>
    <submittedName>
        <fullName evidence="5">Membrane-bound lytic murein transglycosylase D</fullName>
    </submittedName>
</protein>
<proteinExistence type="inferred from homology"/>
<dbReference type="InterPro" id="IPR036779">
    <property type="entry name" value="LysM_dom_sf"/>
</dbReference>
<keyword evidence="3" id="KW-0732">Signal</keyword>
<feature type="signal peptide" evidence="3">
    <location>
        <begin position="1"/>
        <end position="22"/>
    </location>
</feature>
<dbReference type="InterPro" id="IPR000189">
    <property type="entry name" value="Transglyc_AS"/>
</dbReference>
<dbReference type="Gene3D" id="3.10.350.10">
    <property type="entry name" value="LysM domain"/>
    <property type="match status" value="3"/>
</dbReference>
<dbReference type="PROSITE" id="PS00922">
    <property type="entry name" value="TRANSGLYCOSYLASE"/>
    <property type="match status" value="1"/>
</dbReference>
<sequence>MKKLPSHVLAIVAAGVFSTAMAAEPRVAPPPEAQLPSDERMEPEAPQADLKPAEADQPYSLQFSDELGESDLADTAPTLSNFADADLWDRIRHGFALNNLDTTQVRDLEQWYAARPEYLYRMADRAQRYLYHIVNELERRSMPLDLALLPVVESSFNPKAYSSAHASGIWQFIPSTGKNYGLEQTWWYDGRRDVLAATEAALDYLQYLYGLFGDWHLALAAYNWGEGAVARALAKNRAAGLPEDYQNIRMPAETQNYVPKLLAIRNLVANPARYGLKMRAIPNRPYFTAVNVPHHMDTKVAAKLANMPMDEFLSLNPAFNKPVIAYKPSRKLLLPAEKAEEFTSNLASYDKPLLSWKPYATSRGERFERIAAKFGTTVEKLREVNNIGQAKMARGEMLLVPSHNGEIDAVNTAAMTEAPTIPSLPTYAKLERVDTKPATHLVKRGETLFSIAKHYGMSPGELKSLNQLNTNHVAAGKVLVLEERRQAGKVIRASAARESSPKTRSTQYTVRRGDTIFSIARRFNVTVADLQRWNKAGKHLTPGDVLVIHLDNS</sequence>
<dbReference type="PROSITE" id="PS51782">
    <property type="entry name" value="LYSM"/>
    <property type="match status" value="2"/>
</dbReference>
<dbReference type="SUPFAM" id="SSF53955">
    <property type="entry name" value="Lysozyme-like"/>
    <property type="match status" value="1"/>
</dbReference>
<evidence type="ECO:0000259" key="4">
    <source>
        <dbReference type="PROSITE" id="PS51782"/>
    </source>
</evidence>
<dbReference type="Pfam" id="PF01476">
    <property type="entry name" value="LysM"/>
    <property type="match status" value="3"/>
</dbReference>
<dbReference type="InterPro" id="IPR008258">
    <property type="entry name" value="Transglycosylase_SLT_dom_1"/>
</dbReference>
<dbReference type="PANTHER" id="PTHR33734:SF22">
    <property type="entry name" value="MEMBRANE-BOUND LYTIC MUREIN TRANSGLYCOSYLASE D"/>
    <property type="match status" value="1"/>
</dbReference>
<reference evidence="5 6" key="1">
    <citation type="submission" date="2020-08" db="EMBL/GenBank/DDBJ databases">
        <title>Genomic Encyclopedia of Type Strains, Phase IV (KMG-IV): sequencing the most valuable type-strain genomes for metagenomic binning, comparative biology and taxonomic classification.</title>
        <authorList>
            <person name="Goeker M."/>
        </authorList>
    </citation>
    <scope>NUCLEOTIDE SEQUENCE [LARGE SCALE GENOMIC DNA]</scope>
    <source>
        <strain evidence="5 6">DSM 27165</strain>
    </source>
</reference>
<feature type="domain" description="LysM" evidence="4">
    <location>
        <begin position="438"/>
        <end position="481"/>
    </location>
</feature>
<dbReference type="InterPro" id="IPR018392">
    <property type="entry name" value="LysM"/>
</dbReference>
<feature type="chain" id="PRO_5032549072" evidence="3">
    <location>
        <begin position="23"/>
        <end position="553"/>
    </location>
</feature>
<dbReference type="SUPFAM" id="SSF54106">
    <property type="entry name" value="LysM domain"/>
    <property type="match status" value="3"/>
</dbReference>
<gene>
    <name evidence="5" type="ORF">HNQ59_002967</name>
</gene>
<evidence type="ECO:0000313" key="6">
    <source>
        <dbReference type="Proteomes" id="UP000575898"/>
    </source>
</evidence>
<name>A0A840MRE6_9PROT</name>
<dbReference type="SMART" id="SM00257">
    <property type="entry name" value="LysM"/>
    <property type="match status" value="3"/>
</dbReference>
<accession>A0A840MRE6</accession>
<dbReference type="Gene3D" id="1.10.530.10">
    <property type="match status" value="1"/>
</dbReference>
<evidence type="ECO:0000256" key="3">
    <source>
        <dbReference type="SAM" id="SignalP"/>
    </source>
</evidence>
<dbReference type="InterPro" id="IPR023346">
    <property type="entry name" value="Lysozyme-like_dom_sf"/>
</dbReference>
<feature type="domain" description="LysM" evidence="4">
    <location>
        <begin position="506"/>
        <end position="553"/>
    </location>
</feature>
<dbReference type="Pfam" id="PF01464">
    <property type="entry name" value="SLT"/>
    <property type="match status" value="1"/>
</dbReference>
<comment type="caution">
    <text evidence="5">The sequence shown here is derived from an EMBL/GenBank/DDBJ whole genome shotgun (WGS) entry which is preliminary data.</text>
</comment>
<keyword evidence="6" id="KW-1185">Reference proteome</keyword>
<evidence type="ECO:0000256" key="2">
    <source>
        <dbReference type="SAM" id="MobiDB-lite"/>
    </source>
</evidence>
<dbReference type="CDD" id="cd16894">
    <property type="entry name" value="MltD-like"/>
    <property type="match status" value="1"/>
</dbReference>
<evidence type="ECO:0000256" key="1">
    <source>
        <dbReference type="ARBA" id="ARBA00007734"/>
    </source>
</evidence>
<feature type="region of interest" description="Disordered" evidence="2">
    <location>
        <begin position="23"/>
        <end position="54"/>
    </location>
</feature>
<dbReference type="GO" id="GO:0016020">
    <property type="term" value="C:membrane"/>
    <property type="evidence" value="ECO:0007669"/>
    <property type="project" value="InterPro"/>
</dbReference>
<dbReference type="RefSeq" id="WP_184040887.1">
    <property type="nucleotide sequence ID" value="NZ_JACHHY010000019.1"/>
</dbReference>
<dbReference type="Proteomes" id="UP000575898">
    <property type="component" value="Unassembled WGS sequence"/>
</dbReference>